<evidence type="ECO:0000313" key="2">
    <source>
        <dbReference type="EMBL" id="PQD93991.1"/>
    </source>
</evidence>
<evidence type="ECO:0000256" key="1">
    <source>
        <dbReference type="SAM" id="Coils"/>
    </source>
</evidence>
<proteinExistence type="predicted"/>
<dbReference type="AlphaFoldDB" id="A0A2S7MW00"/>
<dbReference type="Proteomes" id="UP000239663">
    <property type="component" value="Unassembled WGS sequence"/>
</dbReference>
<sequence length="87" mass="10345">MATHKSMDECLGRCENTLAYAQQQYEESAKQEHYNTEGYTEALMRLEDSYNELTVMKNSANDQQRDELDRMKIRVQDLQHAMVVRRR</sequence>
<feature type="coiled-coil region" evidence="1">
    <location>
        <begin position="43"/>
        <end position="81"/>
    </location>
</feature>
<dbReference type="InterPro" id="IPR019668">
    <property type="entry name" value="Uncharacterised_YtzC"/>
</dbReference>
<dbReference type="EMBL" id="PKOZ01000016">
    <property type="protein sequence ID" value="PQD93991.1"/>
    <property type="molecule type" value="Genomic_DNA"/>
</dbReference>
<evidence type="ECO:0000313" key="3">
    <source>
        <dbReference type="Proteomes" id="UP000239663"/>
    </source>
</evidence>
<dbReference type="RefSeq" id="WP_104850632.1">
    <property type="nucleotide sequence ID" value="NZ_PKOZ01000016.1"/>
</dbReference>
<keyword evidence="1" id="KW-0175">Coiled coil</keyword>
<protein>
    <submittedName>
        <fullName evidence="2">DUF2524 domain-containing protein</fullName>
    </submittedName>
</protein>
<accession>A0A2S7MW00</accession>
<dbReference type="Pfam" id="PF10732">
    <property type="entry name" value="DUF2524"/>
    <property type="match status" value="1"/>
</dbReference>
<name>A0A2S7MW00_9BACI</name>
<dbReference type="OrthoDB" id="2970872at2"/>
<organism evidence="2 3">
    <name type="scientific">Pradoshia eiseniae</name>
    <dbReference type="NCBI Taxonomy" id="2064768"/>
    <lineage>
        <taxon>Bacteria</taxon>
        <taxon>Bacillati</taxon>
        <taxon>Bacillota</taxon>
        <taxon>Bacilli</taxon>
        <taxon>Bacillales</taxon>
        <taxon>Bacillaceae</taxon>
        <taxon>Pradoshia</taxon>
    </lineage>
</organism>
<gene>
    <name evidence="2" type="ORF">CYL18_16590</name>
</gene>
<reference evidence="2 3" key="1">
    <citation type="submission" date="2017-12" db="EMBL/GenBank/DDBJ databases">
        <title>Taxonomic description and draft genome of Pradoshia cofamensis Gen. nov., sp. nov., a thermotolerant bacillale isolated from anterior gut of earthworm Eisenia fetida.</title>
        <authorList>
            <person name="Saha T."/>
            <person name="Chakraborty R."/>
        </authorList>
    </citation>
    <scope>NUCLEOTIDE SEQUENCE [LARGE SCALE GENOMIC DNA]</scope>
    <source>
        <strain evidence="2 3">EAG3</strain>
    </source>
</reference>
<comment type="caution">
    <text evidence="2">The sequence shown here is derived from an EMBL/GenBank/DDBJ whole genome shotgun (WGS) entry which is preliminary data.</text>
</comment>
<keyword evidence="3" id="KW-1185">Reference proteome</keyword>